<dbReference type="GO" id="GO:0006281">
    <property type="term" value="P:DNA repair"/>
    <property type="evidence" value="ECO:0007669"/>
    <property type="project" value="InterPro"/>
</dbReference>
<dbReference type="PIRSF" id="PIRSF001604">
    <property type="entry name" value="LigA"/>
    <property type="match status" value="1"/>
</dbReference>
<proteinExistence type="predicted"/>
<dbReference type="SUPFAM" id="SSF56091">
    <property type="entry name" value="DNA ligase/mRNA capping enzyme, catalytic domain"/>
    <property type="match status" value="1"/>
</dbReference>
<dbReference type="InterPro" id="IPR013839">
    <property type="entry name" value="DNAligase_adenylation"/>
</dbReference>
<dbReference type="Pfam" id="PF00533">
    <property type="entry name" value="BRCT"/>
    <property type="match status" value="1"/>
</dbReference>
<evidence type="ECO:0000256" key="5">
    <source>
        <dbReference type="ARBA" id="ARBA00034005"/>
    </source>
</evidence>
<dbReference type="InterPro" id="IPR012340">
    <property type="entry name" value="NA-bd_OB-fold"/>
</dbReference>
<evidence type="ECO:0000256" key="1">
    <source>
        <dbReference type="ARBA" id="ARBA00012722"/>
    </source>
</evidence>
<dbReference type="Gene3D" id="3.40.50.10190">
    <property type="entry name" value="BRCT domain"/>
    <property type="match status" value="1"/>
</dbReference>
<dbReference type="Pfam" id="PF01653">
    <property type="entry name" value="DNA_ligase_aden"/>
    <property type="match status" value="1"/>
</dbReference>
<sequence length="667" mass="76284">MDLTIIKEKLEKSSHGSLKSVDEMIIYANEMYRIGEPVISDEEYDFLLSFTDNISDGNPKVMDYIHNGKPLRELPITMGSLDKIKTDEEIKKWLERCKEDDMLVITPKYDGISICVEFKENGEYTAFSRGTGTEGFDITSFVEVMGIPTLEKGVYFGEIVLKREALKEMNKVREERGLPSYKNTRNTVAGLMSMVDPDEDFLPYLSVIFYGKGKTYADKHQILDFIKEFTLDSSLLAILLPLKRITKETLDSIYEDFRETLDIDIDGLVLDINDKENRKALKSSNLNPAYAVAYKGFPQKSYPTKVKFIHRTLSKDGIFVPTLVIEPVEIGGVVIRNLYADSESFLYLYSIGEGTNISIIRSGDVIPRIVKVENFPVIENSRLKKLRQKYSDNLQEIRKNHIGTPENYSEPKLDLPYYWDSTNTQIKTDERTENIDIKNLVHFFKEIGVKGVSDAKIEDLYKNGLNTLRKIYKASVGSLSSLPNWGETSAISFKNEIEEKLSCATEEMIMSGSNLFFRLGAKTLKPITEYLHLEDEEFKAKLETIPGYGFFTKTSILEGLPKYKSFKEDIYEFIKEKKIENKVLGDKYKDMKFVFTGVRDKELEKYLESEGGQVTTSVSSSTSYVICATKDSLSSKIKKATELNVPIIEYKEAKMWMPQKNKNQTLF</sequence>
<organism evidence="7">
    <name type="scientific">Myoviridae sp. ctA4D8</name>
    <dbReference type="NCBI Taxonomy" id="2823535"/>
    <lineage>
        <taxon>Viruses</taxon>
        <taxon>Duplodnaviria</taxon>
        <taxon>Heunggongvirae</taxon>
        <taxon>Uroviricota</taxon>
        <taxon>Caudoviricetes</taxon>
    </lineage>
</organism>
<dbReference type="InterPro" id="IPR013840">
    <property type="entry name" value="DNAligase_N"/>
</dbReference>
<keyword evidence="2 7" id="KW-0436">Ligase</keyword>
<dbReference type="SMART" id="SM00532">
    <property type="entry name" value="LIGANc"/>
    <property type="match status" value="1"/>
</dbReference>
<evidence type="ECO:0000256" key="2">
    <source>
        <dbReference type="ARBA" id="ARBA00022598"/>
    </source>
</evidence>
<dbReference type="Gene3D" id="2.40.50.140">
    <property type="entry name" value="Nucleic acid-binding proteins"/>
    <property type="match status" value="1"/>
</dbReference>
<feature type="domain" description="BRCT" evidence="6">
    <location>
        <begin position="583"/>
        <end position="667"/>
    </location>
</feature>
<dbReference type="EC" id="6.5.1.2" evidence="1"/>
<dbReference type="GO" id="GO:0006260">
    <property type="term" value="P:DNA replication"/>
    <property type="evidence" value="ECO:0007669"/>
    <property type="project" value="UniProtKB-KW"/>
</dbReference>
<dbReference type="InterPro" id="IPR001357">
    <property type="entry name" value="BRCT_dom"/>
</dbReference>
<evidence type="ECO:0000313" key="7">
    <source>
        <dbReference type="EMBL" id="DAD65386.1"/>
    </source>
</evidence>
<comment type="catalytic activity">
    <reaction evidence="5">
        <text>NAD(+) + (deoxyribonucleotide)n-3'-hydroxyl + 5'-phospho-(deoxyribonucleotide)m = (deoxyribonucleotide)n+m + AMP + beta-nicotinamide D-nucleotide.</text>
        <dbReference type="EC" id="6.5.1.2"/>
    </reaction>
</comment>
<dbReference type="SUPFAM" id="SSF52113">
    <property type="entry name" value="BRCT domain"/>
    <property type="match status" value="1"/>
</dbReference>
<protein>
    <recommendedName>
        <fullName evidence="1">DNA ligase (NAD(+))</fullName>
        <ecNumber evidence="1">6.5.1.2</ecNumber>
    </recommendedName>
</protein>
<accession>A0A8S5L6Y0</accession>
<dbReference type="PROSITE" id="PS50172">
    <property type="entry name" value="BRCT"/>
    <property type="match status" value="1"/>
</dbReference>
<dbReference type="EMBL" id="BK014643">
    <property type="protein sequence ID" value="DAD65386.1"/>
    <property type="molecule type" value="Genomic_DNA"/>
</dbReference>
<reference evidence="7" key="1">
    <citation type="journal article" date="2021" name="Proc. Natl. Acad. Sci. U.S.A.">
        <title>A Catalog of Tens of Thousands of Viruses from Human Metagenomes Reveals Hidden Associations with Chronic Diseases.</title>
        <authorList>
            <person name="Tisza M.J."/>
            <person name="Buck C.B."/>
        </authorList>
    </citation>
    <scope>NUCLEOTIDE SEQUENCE</scope>
    <source>
        <strain evidence="7">CtA4D8</strain>
    </source>
</reference>
<keyword evidence="4" id="KW-0520">NAD</keyword>
<keyword evidence="3" id="KW-0235">DNA replication</keyword>
<dbReference type="Gene3D" id="1.10.150.20">
    <property type="entry name" value="5' to 3' exonuclease, C-terminal subdomain"/>
    <property type="match status" value="1"/>
</dbReference>
<dbReference type="SUPFAM" id="SSF50249">
    <property type="entry name" value="Nucleic acid-binding proteins"/>
    <property type="match status" value="1"/>
</dbReference>
<name>A0A8S5L6Y0_9CAUD</name>
<dbReference type="Gene3D" id="3.30.470.30">
    <property type="entry name" value="DNA ligase/mRNA capping enzyme"/>
    <property type="match status" value="1"/>
</dbReference>
<evidence type="ECO:0000259" key="6">
    <source>
        <dbReference type="PROSITE" id="PS50172"/>
    </source>
</evidence>
<dbReference type="InterPro" id="IPR001679">
    <property type="entry name" value="DNA_ligase"/>
</dbReference>
<dbReference type="GO" id="GO:0003911">
    <property type="term" value="F:DNA ligase (NAD+) activity"/>
    <property type="evidence" value="ECO:0007669"/>
    <property type="project" value="UniProtKB-EC"/>
</dbReference>
<dbReference type="InterPro" id="IPR036420">
    <property type="entry name" value="BRCT_dom_sf"/>
</dbReference>
<evidence type="ECO:0000256" key="4">
    <source>
        <dbReference type="ARBA" id="ARBA00023027"/>
    </source>
</evidence>
<evidence type="ECO:0000256" key="3">
    <source>
        <dbReference type="ARBA" id="ARBA00022705"/>
    </source>
</evidence>